<evidence type="ECO:0000256" key="6">
    <source>
        <dbReference type="ARBA" id="ARBA00023136"/>
    </source>
</evidence>
<proteinExistence type="inferred from homology"/>
<keyword evidence="7" id="KW-0813">Transport</keyword>
<accession>A0A5C5W702</accession>
<dbReference type="AlphaFoldDB" id="A0A5C5W702"/>
<dbReference type="PANTHER" id="PTHR30558">
    <property type="entry name" value="EXBD MEMBRANE COMPONENT OF PMF-DRIVEN MACROMOLECULE IMPORT SYSTEM"/>
    <property type="match status" value="1"/>
</dbReference>
<gene>
    <name evidence="9" type="ORF">Pla111_15660</name>
</gene>
<keyword evidence="4 7" id="KW-0812">Transmembrane</keyword>
<evidence type="ECO:0000313" key="10">
    <source>
        <dbReference type="Proteomes" id="UP000318995"/>
    </source>
</evidence>
<dbReference type="Pfam" id="PF02472">
    <property type="entry name" value="ExbD"/>
    <property type="match status" value="1"/>
</dbReference>
<keyword evidence="7" id="KW-0653">Protein transport</keyword>
<keyword evidence="5 8" id="KW-1133">Transmembrane helix</keyword>
<dbReference type="InterPro" id="IPR003400">
    <property type="entry name" value="ExbD"/>
</dbReference>
<name>A0A5C5W702_9BACT</name>
<evidence type="ECO:0000256" key="1">
    <source>
        <dbReference type="ARBA" id="ARBA00004162"/>
    </source>
</evidence>
<dbReference type="GO" id="GO:0005886">
    <property type="term" value="C:plasma membrane"/>
    <property type="evidence" value="ECO:0007669"/>
    <property type="project" value="UniProtKB-SubCell"/>
</dbReference>
<evidence type="ECO:0000256" key="4">
    <source>
        <dbReference type="ARBA" id="ARBA00022692"/>
    </source>
</evidence>
<organism evidence="9 10">
    <name type="scientific">Botrimarina hoheduenensis</name>
    <dbReference type="NCBI Taxonomy" id="2528000"/>
    <lineage>
        <taxon>Bacteria</taxon>
        <taxon>Pseudomonadati</taxon>
        <taxon>Planctomycetota</taxon>
        <taxon>Planctomycetia</taxon>
        <taxon>Pirellulales</taxon>
        <taxon>Lacipirellulaceae</taxon>
        <taxon>Botrimarina</taxon>
    </lineage>
</organism>
<dbReference type="GO" id="GO:0015031">
    <property type="term" value="P:protein transport"/>
    <property type="evidence" value="ECO:0007669"/>
    <property type="project" value="UniProtKB-KW"/>
</dbReference>
<evidence type="ECO:0000256" key="8">
    <source>
        <dbReference type="SAM" id="Phobius"/>
    </source>
</evidence>
<evidence type="ECO:0000256" key="7">
    <source>
        <dbReference type="RuleBase" id="RU003879"/>
    </source>
</evidence>
<dbReference type="EMBL" id="SJPH01000003">
    <property type="protein sequence ID" value="TWT46470.1"/>
    <property type="molecule type" value="Genomic_DNA"/>
</dbReference>
<comment type="similarity">
    <text evidence="2 7">Belongs to the ExbD/TolR family.</text>
</comment>
<protein>
    <submittedName>
        <fullName evidence="9">Biopolymer transport protein ExbD/TolR</fullName>
    </submittedName>
</protein>
<keyword evidence="3" id="KW-1003">Cell membrane</keyword>
<dbReference type="RefSeq" id="WP_146573011.1">
    <property type="nucleotide sequence ID" value="NZ_SJPH01000003.1"/>
</dbReference>
<keyword evidence="10" id="KW-1185">Reference proteome</keyword>
<comment type="subcellular location">
    <subcellularLocation>
        <location evidence="1">Cell membrane</location>
        <topology evidence="1">Single-pass membrane protein</topology>
    </subcellularLocation>
    <subcellularLocation>
        <location evidence="7">Cell membrane</location>
        <topology evidence="7">Single-pass type II membrane protein</topology>
    </subcellularLocation>
</comment>
<sequence length="141" mass="15202">MRSVIRKRHEPVAPNLTPLIDVVFLLIIFFLVSSHLARREALLELRLPSALTGQRTAAPAGRWTINLPEAGPALLAGAPIDAEELLARLRTVRAEGGVAPPVRLRGEGTLRFERLEPLLAACAEGGVMDLSFGVFPTAPQP</sequence>
<dbReference type="OrthoDB" id="287326at2"/>
<evidence type="ECO:0000256" key="3">
    <source>
        <dbReference type="ARBA" id="ARBA00022475"/>
    </source>
</evidence>
<dbReference type="PANTHER" id="PTHR30558:SF3">
    <property type="entry name" value="BIOPOLYMER TRANSPORT PROTEIN EXBD-RELATED"/>
    <property type="match status" value="1"/>
</dbReference>
<evidence type="ECO:0000256" key="2">
    <source>
        <dbReference type="ARBA" id="ARBA00005811"/>
    </source>
</evidence>
<dbReference type="Proteomes" id="UP000318995">
    <property type="component" value="Unassembled WGS sequence"/>
</dbReference>
<comment type="caution">
    <text evidence="9">The sequence shown here is derived from an EMBL/GenBank/DDBJ whole genome shotgun (WGS) entry which is preliminary data.</text>
</comment>
<reference evidence="9 10" key="1">
    <citation type="submission" date="2019-02" db="EMBL/GenBank/DDBJ databases">
        <title>Deep-cultivation of Planctomycetes and their phenomic and genomic characterization uncovers novel biology.</title>
        <authorList>
            <person name="Wiegand S."/>
            <person name="Jogler M."/>
            <person name="Boedeker C."/>
            <person name="Pinto D."/>
            <person name="Vollmers J."/>
            <person name="Rivas-Marin E."/>
            <person name="Kohn T."/>
            <person name="Peeters S.H."/>
            <person name="Heuer A."/>
            <person name="Rast P."/>
            <person name="Oberbeckmann S."/>
            <person name="Bunk B."/>
            <person name="Jeske O."/>
            <person name="Meyerdierks A."/>
            <person name="Storesund J.E."/>
            <person name="Kallscheuer N."/>
            <person name="Luecker S."/>
            <person name="Lage O.M."/>
            <person name="Pohl T."/>
            <person name="Merkel B.J."/>
            <person name="Hornburger P."/>
            <person name="Mueller R.-W."/>
            <person name="Bruemmer F."/>
            <person name="Labrenz M."/>
            <person name="Spormann A.M."/>
            <person name="Op Den Camp H."/>
            <person name="Overmann J."/>
            <person name="Amann R."/>
            <person name="Jetten M.S.M."/>
            <person name="Mascher T."/>
            <person name="Medema M.H."/>
            <person name="Devos D.P."/>
            <person name="Kaster A.-K."/>
            <person name="Ovreas L."/>
            <person name="Rohde M."/>
            <person name="Galperin M.Y."/>
            <person name="Jogler C."/>
        </authorList>
    </citation>
    <scope>NUCLEOTIDE SEQUENCE [LARGE SCALE GENOMIC DNA]</scope>
    <source>
        <strain evidence="9 10">Pla111</strain>
    </source>
</reference>
<keyword evidence="6 8" id="KW-0472">Membrane</keyword>
<feature type="transmembrane region" description="Helical" evidence="8">
    <location>
        <begin position="12"/>
        <end position="32"/>
    </location>
</feature>
<dbReference type="GO" id="GO:0022857">
    <property type="term" value="F:transmembrane transporter activity"/>
    <property type="evidence" value="ECO:0007669"/>
    <property type="project" value="InterPro"/>
</dbReference>
<evidence type="ECO:0000256" key="5">
    <source>
        <dbReference type="ARBA" id="ARBA00022989"/>
    </source>
</evidence>
<evidence type="ECO:0000313" key="9">
    <source>
        <dbReference type="EMBL" id="TWT46470.1"/>
    </source>
</evidence>